<feature type="chain" id="PRO_5045109292" evidence="2">
    <location>
        <begin position="38"/>
        <end position="261"/>
    </location>
</feature>
<reference evidence="4 5" key="1">
    <citation type="submission" date="2019-01" db="EMBL/GenBank/DDBJ databases">
        <title>Lujinxingia litoralis gen. nov., sp. nov. and Lujinxingia sediminis gen. nov., sp. nov., new members in the order Bradymonadales, isolated from coastal sediment.</title>
        <authorList>
            <person name="Li C.-M."/>
        </authorList>
    </citation>
    <scope>NUCLEOTIDE SEQUENCE [LARGE SCALE GENOMIC DNA]</scope>
    <source>
        <strain evidence="4 5">SEH01</strain>
    </source>
</reference>
<evidence type="ECO:0000313" key="5">
    <source>
        <dbReference type="Proteomes" id="UP000282926"/>
    </source>
</evidence>
<sequence>MNYAVGDRSVNAKRIQVPLWALVVALTVALLATPALAQEAGDPAAAGAEEAAQNEGLPELDEDDPMYWAEMREVYVMQQRAFLKEGRFALTLYGGIIPNNIFEQYLPLGIRANYFLLENIGLELAGSYAFRRDTQLRDTLRDESGADAQEVLIGDGQASHFNFGVMWSPVYGKLAYYNDRIIYLDMNVFGGAGMVVAQTQSDFNAGRSTTAKFEGVLGAGLALYVGEHASVRADYRQFIFGKVNGGVAKPSEISLGFSWFF</sequence>
<dbReference type="Pfam" id="PF13505">
    <property type="entry name" value="OMP_b-brl"/>
    <property type="match status" value="1"/>
</dbReference>
<keyword evidence="5" id="KW-1185">Reference proteome</keyword>
<feature type="domain" description="Outer membrane protein beta-barrel" evidence="3">
    <location>
        <begin position="108"/>
        <end position="261"/>
    </location>
</feature>
<dbReference type="NCBIfam" id="TIGR04565">
    <property type="entry name" value="OMP_myx_plus"/>
    <property type="match status" value="1"/>
</dbReference>
<feature type="signal peptide" evidence="2">
    <location>
        <begin position="1"/>
        <end position="37"/>
    </location>
</feature>
<dbReference type="InterPro" id="IPR027385">
    <property type="entry name" value="Beta-barrel_OMP"/>
</dbReference>
<comment type="caution">
    <text evidence="4">The sequence shown here is derived from an EMBL/GenBank/DDBJ whole genome shotgun (WGS) entry which is preliminary data.</text>
</comment>
<dbReference type="Gene3D" id="2.40.160.20">
    <property type="match status" value="1"/>
</dbReference>
<organism evidence="4 5">
    <name type="scientific">Lujinxingia sediminis</name>
    <dbReference type="NCBI Taxonomy" id="2480984"/>
    <lineage>
        <taxon>Bacteria</taxon>
        <taxon>Deltaproteobacteria</taxon>
        <taxon>Bradymonadales</taxon>
        <taxon>Lujinxingiaceae</taxon>
        <taxon>Lujinxingia</taxon>
    </lineage>
</organism>
<gene>
    <name evidence="4" type="ORF">EA187_00510</name>
</gene>
<name>A0ABY0CVS2_9DELT</name>
<evidence type="ECO:0000256" key="2">
    <source>
        <dbReference type="SAM" id="SignalP"/>
    </source>
</evidence>
<dbReference type="EMBL" id="SADD01000001">
    <property type="protein sequence ID" value="RVU47951.1"/>
    <property type="molecule type" value="Genomic_DNA"/>
</dbReference>
<protein>
    <submittedName>
        <fullName evidence="4">Outer membrane beta-barrel domain-containing protein</fullName>
    </submittedName>
</protein>
<evidence type="ECO:0000313" key="4">
    <source>
        <dbReference type="EMBL" id="RVU47951.1"/>
    </source>
</evidence>
<accession>A0ABY0CVS2</accession>
<evidence type="ECO:0000259" key="3">
    <source>
        <dbReference type="Pfam" id="PF13505"/>
    </source>
</evidence>
<dbReference type="SUPFAM" id="SSF56925">
    <property type="entry name" value="OMPA-like"/>
    <property type="match status" value="1"/>
</dbReference>
<evidence type="ECO:0000256" key="1">
    <source>
        <dbReference type="ARBA" id="ARBA00022729"/>
    </source>
</evidence>
<dbReference type="InterPro" id="IPR030820">
    <property type="entry name" value="OMP_myx_plus_Proteobacteria"/>
</dbReference>
<proteinExistence type="predicted"/>
<dbReference type="InterPro" id="IPR011250">
    <property type="entry name" value="OMP/PagP_B-barrel"/>
</dbReference>
<keyword evidence="1 2" id="KW-0732">Signal</keyword>
<dbReference type="Proteomes" id="UP000282926">
    <property type="component" value="Unassembled WGS sequence"/>
</dbReference>